<feature type="domain" description="Phosphoadenosine phosphosulphate reductase" evidence="14">
    <location>
        <begin position="78"/>
        <end position="219"/>
    </location>
</feature>
<keyword evidence="4" id="KW-0288">FMN</keyword>
<dbReference type="OrthoDB" id="270728at2759"/>
<dbReference type="CDD" id="cd23948">
    <property type="entry name" value="FAD_synthase"/>
    <property type="match status" value="1"/>
</dbReference>
<gene>
    <name evidence="15" type="ORF">MGL_4025</name>
</gene>
<keyword evidence="9" id="KW-0067">ATP-binding</keyword>
<dbReference type="GO" id="GO:0005524">
    <property type="term" value="F:ATP binding"/>
    <property type="evidence" value="ECO:0007669"/>
    <property type="project" value="UniProtKB-KW"/>
</dbReference>
<evidence type="ECO:0000256" key="1">
    <source>
        <dbReference type="ARBA" id="ARBA00004726"/>
    </source>
</evidence>
<proteinExistence type="predicted"/>
<comment type="catalytic activity">
    <reaction evidence="12">
        <text>FMN + ATP + H(+) = FAD + diphosphate</text>
        <dbReference type="Rhea" id="RHEA:17237"/>
        <dbReference type="ChEBI" id="CHEBI:15378"/>
        <dbReference type="ChEBI" id="CHEBI:30616"/>
        <dbReference type="ChEBI" id="CHEBI:33019"/>
        <dbReference type="ChEBI" id="CHEBI:57692"/>
        <dbReference type="ChEBI" id="CHEBI:58210"/>
        <dbReference type="EC" id="2.7.7.2"/>
    </reaction>
</comment>
<dbReference type="KEGG" id="mgl:MGL_4025"/>
<dbReference type="PANTHER" id="PTHR23293:SF9">
    <property type="entry name" value="FAD SYNTHASE"/>
    <property type="match status" value="1"/>
</dbReference>
<keyword evidence="5" id="KW-0808">Transferase</keyword>
<evidence type="ECO:0000256" key="10">
    <source>
        <dbReference type="ARBA" id="ARBA00031145"/>
    </source>
</evidence>
<dbReference type="OMA" id="EEFVQWS"/>
<evidence type="ECO:0000256" key="2">
    <source>
        <dbReference type="ARBA" id="ARBA00012393"/>
    </source>
</evidence>
<evidence type="ECO:0000256" key="5">
    <source>
        <dbReference type="ARBA" id="ARBA00022679"/>
    </source>
</evidence>
<dbReference type="InParanoid" id="A8QCM4"/>
<evidence type="ECO:0000256" key="11">
    <source>
        <dbReference type="ARBA" id="ARBA00031871"/>
    </source>
</evidence>
<dbReference type="EMBL" id="AAYY01000018">
    <property type="protein sequence ID" value="EDP41644.1"/>
    <property type="molecule type" value="Genomic_DNA"/>
</dbReference>
<protein>
    <recommendedName>
        <fullName evidence="2">FAD synthase</fullName>
        <ecNumber evidence="2">2.7.7.2</ecNumber>
    </recommendedName>
    <alternativeName>
        <fullName evidence="10">FAD pyrophosphorylase</fullName>
    </alternativeName>
    <alternativeName>
        <fullName evidence="11">FMN adenylyltransferase</fullName>
    </alternativeName>
</protein>
<keyword evidence="6" id="KW-0548">Nucleotidyltransferase</keyword>
<feature type="region of interest" description="Disordered" evidence="13">
    <location>
        <begin position="1"/>
        <end position="20"/>
    </location>
</feature>
<keyword evidence="3" id="KW-0285">Flavoprotein</keyword>
<evidence type="ECO:0000313" key="15">
    <source>
        <dbReference type="EMBL" id="EDP41644.1"/>
    </source>
</evidence>
<reference evidence="15 16" key="1">
    <citation type="journal article" date="2007" name="Proc. Natl. Acad. Sci. U.S.A.">
        <title>Dandruff-associated Malassezia genomes reveal convergent and divergent virulence traits shared with plant and human fungal pathogens.</title>
        <authorList>
            <person name="Xu J."/>
            <person name="Saunders C.W."/>
            <person name="Hu P."/>
            <person name="Grant R.A."/>
            <person name="Boekhout T."/>
            <person name="Kuramae E.E."/>
            <person name="Kronstad J.W."/>
            <person name="Deangelis Y.M."/>
            <person name="Reeder N.L."/>
            <person name="Johnstone K.R."/>
            <person name="Leland M."/>
            <person name="Fieno A.M."/>
            <person name="Begley W.M."/>
            <person name="Sun Y."/>
            <person name="Lacey M.P."/>
            <person name="Chaudhary T."/>
            <person name="Keough T."/>
            <person name="Chu L."/>
            <person name="Sears R."/>
            <person name="Yuan B."/>
            <person name="Dawson T.L.Jr."/>
        </authorList>
    </citation>
    <scope>NUCLEOTIDE SEQUENCE [LARGE SCALE GENOMIC DNA]</scope>
    <source>
        <strain evidence="16">ATCC MYA-4612 / CBS 7966</strain>
    </source>
</reference>
<dbReference type="InterPro" id="IPR014729">
    <property type="entry name" value="Rossmann-like_a/b/a_fold"/>
</dbReference>
<evidence type="ECO:0000256" key="13">
    <source>
        <dbReference type="SAM" id="MobiDB-lite"/>
    </source>
</evidence>
<dbReference type="RefSeq" id="XP_001728858.1">
    <property type="nucleotide sequence ID" value="XM_001728806.1"/>
</dbReference>
<dbReference type="SUPFAM" id="SSF52402">
    <property type="entry name" value="Adenine nucleotide alpha hydrolases-like"/>
    <property type="match status" value="1"/>
</dbReference>
<evidence type="ECO:0000259" key="14">
    <source>
        <dbReference type="Pfam" id="PF01507"/>
    </source>
</evidence>
<dbReference type="AlphaFoldDB" id="A8QCM4"/>
<keyword evidence="16" id="KW-1185">Reference proteome</keyword>
<organism evidence="15 16">
    <name type="scientific">Malassezia globosa (strain ATCC MYA-4612 / CBS 7966)</name>
    <name type="common">Dandruff-associated fungus</name>
    <dbReference type="NCBI Taxonomy" id="425265"/>
    <lineage>
        <taxon>Eukaryota</taxon>
        <taxon>Fungi</taxon>
        <taxon>Dikarya</taxon>
        <taxon>Basidiomycota</taxon>
        <taxon>Ustilaginomycotina</taxon>
        <taxon>Malasseziomycetes</taxon>
        <taxon>Malasseziales</taxon>
        <taxon>Malasseziaceae</taxon>
        <taxon>Malassezia</taxon>
    </lineage>
</organism>
<dbReference type="FunCoup" id="A8QCM4">
    <property type="interactions" value="107"/>
</dbReference>
<dbReference type="Pfam" id="PF01507">
    <property type="entry name" value="PAPS_reduct"/>
    <property type="match status" value="1"/>
</dbReference>
<evidence type="ECO:0000256" key="9">
    <source>
        <dbReference type="ARBA" id="ARBA00022840"/>
    </source>
</evidence>
<evidence type="ECO:0000313" key="16">
    <source>
        <dbReference type="Proteomes" id="UP000008837"/>
    </source>
</evidence>
<evidence type="ECO:0000256" key="3">
    <source>
        <dbReference type="ARBA" id="ARBA00022630"/>
    </source>
</evidence>
<evidence type="ECO:0000256" key="4">
    <source>
        <dbReference type="ARBA" id="ARBA00022643"/>
    </source>
</evidence>
<sequence>MYDDGGPTSTGYQRARSEAMTTPMADESMARWVQSIDATYELVRNPAIRAKYPVLAEKVASALEACESALHDYGVNGCALSFNGGKDCTVLAHILCAALRKFLNVQKDHKLLPPIRSLYVACKDPFPEVEAFISYASSQRTGYNLQLQTAHGALSSALGTYINGKAGEGVRAMFIGIRHDDPHGSSLQVRSPCDPSWPPIMRVHPILDWNYTDIWSFLRCPVLCANEREVVPPCVAGQDVGVPYCILYDYGYTSLGNRFNTIPNPELLDISTNSYKPAYRLCDGAKERFGRLPNSTSPQTS</sequence>
<dbReference type="STRING" id="425265.A8QCM4"/>
<keyword evidence="7" id="KW-0547">Nucleotide-binding</keyword>
<dbReference type="EC" id="2.7.7.2" evidence="2"/>
<dbReference type="GO" id="GO:0006747">
    <property type="term" value="P:FAD biosynthetic process"/>
    <property type="evidence" value="ECO:0007669"/>
    <property type="project" value="TreeGrafter"/>
</dbReference>
<name>A8QCM4_MALGO</name>
<evidence type="ECO:0000256" key="12">
    <source>
        <dbReference type="ARBA" id="ARBA00049494"/>
    </source>
</evidence>
<comment type="caution">
    <text evidence="15">The sequence shown here is derived from an EMBL/GenBank/DDBJ whole genome shotgun (WGS) entry which is preliminary data.</text>
</comment>
<dbReference type="Gene3D" id="3.40.50.620">
    <property type="entry name" value="HUPs"/>
    <property type="match status" value="1"/>
</dbReference>
<dbReference type="PANTHER" id="PTHR23293">
    <property type="entry name" value="FAD SYNTHETASE-RELATED FMN ADENYLYLTRANSFERASE"/>
    <property type="match status" value="1"/>
</dbReference>
<evidence type="ECO:0000256" key="7">
    <source>
        <dbReference type="ARBA" id="ARBA00022741"/>
    </source>
</evidence>
<dbReference type="InterPro" id="IPR002500">
    <property type="entry name" value="PAPS_reduct_dom"/>
</dbReference>
<accession>A8QCM4</accession>
<dbReference type="VEuPathDB" id="FungiDB:MGL_4025"/>
<evidence type="ECO:0000256" key="6">
    <source>
        <dbReference type="ARBA" id="ARBA00022695"/>
    </source>
</evidence>
<dbReference type="GO" id="GO:0003919">
    <property type="term" value="F:FMN adenylyltransferase activity"/>
    <property type="evidence" value="ECO:0007669"/>
    <property type="project" value="UniProtKB-EC"/>
</dbReference>
<keyword evidence="8" id="KW-0274">FAD</keyword>
<dbReference type="Proteomes" id="UP000008837">
    <property type="component" value="Unassembled WGS sequence"/>
</dbReference>
<evidence type="ECO:0000256" key="8">
    <source>
        <dbReference type="ARBA" id="ARBA00022827"/>
    </source>
</evidence>
<dbReference type="GeneID" id="5853164"/>
<comment type="pathway">
    <text evidence="1">Cofactor biosynthesis; FAD biosynthesis; FAD from FMN: step 1/1.</text>
</comment>